<dbReference type="AlphaFoldDB" id="A0A3B0Z884"/>
<proteinExistence type="predicted"/>
<dbReference type="Gene3D" id="2.160.20.10">
    <property type="entry name" value="Single-stranded right-handed beta-helix, Pectin lyase-like"/>
    <property type="match status" value="1"/>
</dbReference>
<reference evidence="2" key="1">
    <citation type="submission" date="2018-06" db="EMBL/GenBank/DDBJ databases">
        <authorList>
            <person name="Zhirakovskaya E."/>
        </authorList>
    </citation>
    <scope>NUCLEOTIDE SEQUENCE</scope>
</reference>
<dbReference type="InterPro" id="IPR012334">
    <property type="entry name" value="Pectin_lyas_fold"/>
</dbReference>
<dbReference type="EMBL" id="UOFO01000045">
    <property type="protein sequence ID" value="VAW84413.1"/>
    <property type="molecule type" value="Genomic_DNA"/>
</dbReference>
<dbReference type="InterPro" id="IPR039513">
    <property type="entry name" value="PL-6"/>
</dbReference>
<name>A0A3B0Z884_9ZZZZ</name>
<sequence length="587" mass="64387">MFFLKRMLFYCTLLLTACTPPLDSEIQNSSLNTETRNSDLAVDDSAEPSLIDVNIVASETPPLLKEELPLADEDVAESEMLPLPDPIDSATPDMIMSEPEEETNAGKPSRNSGHSNNQAVNWQALIAKSSGNKYKVSTASEFNAYAAIAQPGDVILINDGVYSWGNLVVSSSGTKENPIIYTALNPGKVTFKNASILFKVTGNWNIIGGFTINDITKHLFRVSGGTDNRLTDNIINRPGNDDYGTGYLEITGNSNHTRFDHNTVIDGKAIIRVNVSNLNSFPQDVRIDNNTFRGAILKDAPGKRVIMAVLQVGQGNYYSGLIKDSKKRAALLKALTELEVRTVFEYNTIENFNGNTQETVSNKSSYNIYRYNKFINSNGGISLRHGDYNQVYGNSWKGGSGPESIFIKGSYNVVANNIIDRPNGRGGISESMWGFRPDNPFKNITPRTGNNIIAHNTIIATRKDKWVFRVGYASGGSKEPIIESIYVNNIIMGEAQQLFDYRPAGCSGCVITNNLYYAKGGNIPGSGYDYDQNPFLGDPRLNDYLPTESSALVIDQASSLVLDSVGVDFLGENRKKREKPDLGAVEL</sequence>
<protein>
    <recommendedName>
        <fullName evidence="3">Right handed beta helix domain-containing protein</fullName>
    </recommendedName>
</protein>
<dbReference type="PROSITE" id="PS51257">
    <property type="entry name" value="PROKAR_LIPOPROTEIN"/>
    <property type="match status" value="1"/>
</dbReference>
<evidence type="ECO:0000313" key="2">
    <source>
        <dbReference type="EMBL" id="VAW84413.1"/>
    </source>
</evidence>
<evidence type="ECO:0000256" key="1">
    <source>
        <dbReference type="SAM" id="MobiDB-lite"/>
    </source>
</evidence>
<gene>
    <name evidence="2" type="ORF">MNBD_GAMMA16-2022</name>
</gene>
<dbReference type="InterPro" id="IPR011050">
    <property type="entry name" value="Pectin_lyase_fold/virulence"/>
</dbReference>
<accession>A0A3B0Z884</accession>
<evidence type="ECO:0008006" key="3">
    <source>
        <dbReference type="Google" id="ProtNLM"/>
    </source>
</evidence>
<dbReference type="Pfam" id="PF14592">
    <property type="entry name" value="Chondroitinas_B"/>
    <property type="match status" value="1"/>
</dbReference>
<feature type="region of interest" description="Disordered" evidence="1">
    <location>
        <begin position="79"/>
        <end position="116"/>
    </location>
</feature>
<dbReference type="SUPFAM" id="SSF51126">
    <property type="entry name" value="Pectin lyase-like"/>
    <property type="match status" value="1"/>
</dbReference>
<organism evidence="2">
    <name type="scientific">hydrothermal vent metagenome</name>
    <dbReference type="NCBI Taxonomy" id="652676"/>
    <lineage>
        <taxon>unclassified sequences</taxon>
        <taxon>metagenomes</taxon>
        <taxon>ecological metagenomes</taxon>
    </lineage>
</organism>